<keyword evidence="9" id="KW-1185">Reference proteome</keyword>
<evidence type="ECO:0000313" key="8">
    <source>
        <dbReference type="EMBL" id="SHO65877.1"/>
    </source>
</evidence>
<evidence type="ECO:0000313" key="9">
    <source>
        <dbReference type="Proteomes" id="UP000186406"/>
    </source>
</evidence>
<organism evidence="8 9">
    <name type="scientific">Pseudoxanthobacter soli DSM 19599</name>
    <dbReference type="NCBI Taxonomy" id="1123029"/>
    <lineage>
        <taxon>Bacteria</taxon>
        <taxon>Pseudomonadati</taxon>
        <taxon>Pseudomonadota</taxon>
        <taxon>Alphaproteobacteria</taxon>
        <taxon>Hyphomicrobiales</taxon>
        <taxon>Segnochrobactraceae</taxon>
        <taxon>Pseudoxanthobacter</taxon>
    </lineage>
</organism>
<evidence type="ECO:0000259" key="7">
    <source>
        <dbReference type="Pfam" id="PF08543"/>
    </source>
</evidence>
<keyword evidence="4" id="KW-0547">Nucleotide-binding</keyword>
<dbReference type="FunFam" id="3.40.1190.20:FF:000003">
    <property type="entry name" value="Phosphomethylpyrimidine kinase ThiD"/>
    <property type="match status" value="1"/>
</dbReference>
<dbReference type="InterPro" id="IPR013749">
    <property type="entry name" value="PM/HMP-P_kinase-1"/>
</dbReference>
<dbReference type="CDD" id="cd01169">
    <property type="entry name" value="HMPP_kinase"/>
    <property type="match status" value="1"/>
</dbReference>
<dbReference type="EMBL" id="FRXO01000004">
    <property type="protein sequence ID" value="SHO65877.1"/>
    <property type="molecule type" value="Genomic_DNA"/>
</dbReference>
<dbReference type="Proteomes" id="UP000186406">
    <property type="component" value="Unassembled WGS sequence"/>
</dbReference>
<dbReference type="EC" id="2.7.1.49" evidence="2"/>
<proteinExistence type="predicted"/>
<evidence type="ECO:0000256" key="2">
    <source>
        <dbReference type="ARBA" id="ARBA00012135"/>
    </source>
</evidence>
<dbReference type="Gene3D" id="3.40.1190.20">
    <property type="match status" value="1"/>
</dbReference>
<dbReference type="GO" id="GO:0008902">
    <property type="term" value="F:hydroxymethylpyrimidine kinase activity"/>
    <property type="evidence" value="ECO:0007669"/>
    <property type="project" value="UniProtKB-EC"/>
</dbReference>
<dbReference type="InterPro" id="IPR029056">
    <property type="entry name" value="Ribokinase-like"/>
</dbReference>
<dbReference type="GO" id="GO:0009229">
    <property type="term" value="P:thiamine diphosphate biosynthetic process"/>
    <property type="evidence" value="ECO:0007669"/>
    <property type="project" value="UniProtKB-UniPathway"/>
</dbReference>
<dbReference type="SUPFAM" id="SSF53613">
    <property type="entry name" value="Ribokinase-like"/>
    <property type="match status" value="1"/>
</dbReference>
<evidence type="ECO:0000256" key="4">
    <source>
        <dbReference type="ARBA" id="ARBA00022741"/>
    </source>
</evidence>
<sequence length="286" mass="29018">MTASPAKAPPIALTIAGSDSGGGAGIQADLKTFSALGVYGASVITALTAQNTLGVSAVHDVPPAFVRAQMDAVFSDLDVRAVKIGMVSRADVIRTIAEGLDAHGAGPVVVDPVMVAASGDSLLVPEAVAVLSEALVPRAFLLTPNLPEAARLSGQPVAETESEMIGQGERLLSLGARAVLMKGGHAGGAESADVLLTREAAPRWYRAPRHATTNTHGTGCTLSSAITAGLADGLPLGDAVAMAKDYLTAAIRAADVLQIGAGHGPVHHFHALWPSLRLSSRSSSHV</sequence>
<protein>
    <recommendedName>
        <fullName evidence="2">hydroxymethylpyrimidine kinase</fullName>
        <ecNumber evidence="2">2.7.1.49</ecNumber>
    </recommendedName>
</protein>
<evidence type="ECO:0000256" key="1">
    <source>
        <dbReference type="ARBA" id="ARBA00004948"/>
    </source>
</evidence>
<evidence type="ECO:0000256" key="3">
    <source>
        <dbReference type="ARBA" id="ARBA00022679"/>
    </source>
</evidence>
<keyword evidence="6" id="KW-0067">ATP-binding</keyword>
<dbReference type="STRING" id="1123029.SAMN02745172_02525"/>
<dbReference type="NCBIfam" id="TIGR00097">
    <property type="entry name" value="HMP-P_kinase"/>
    <property type="match status" value="1"/>
</dbReference>
<dbReference type="PANTHER" id="PTHR20858:SF17">
    <property type="entry name" value="HYDROXYMETHYLPYRIMIDINE_PHOSPHOMETHYLPYRIMIDINE KINASE THI20-RELATED"/>
    <property type="match status" value="1"/>
</dbReference>
<dbReference type="AlphaFoldDB" id="A0A1M7ZLW3"/>
<dbReference type="UniPathway" id="UPA00060">
    <property type="reaction ID" value="UER00138"/>
</dbReference>
<name>A0A1M7ZLW3_9HYPH</name>
<dbReference type="GO" id="GO:0009228">
    <property type="term" value="P:thiamine biosynthetic process"/>
    <property type="evidence" value="ECO:0007669"/>
    <property type="project" value="InterPro"/>
</dbReference>
<keyword evidence="3" id="KW-0808">Transferase</keyword>
<dbReference type="PANTHER" id="PTHR20858">
    <property type="entry name" value="PHOSPHOMETHYLPYRIMIDINE KINASE"/>
    <property type="match status" value="1"/>
</dbReference>
<comment type="pathway">
    <text evidence="1">Cofactor biosynthesis; thiamine diphosphate biosynthesis.</text>
</comment>
<dbReference type="GO" id="GO:0008972">
    <property type="term" value="F:phosphomethylpyrimidine kinase activity"/>
    <property type="evidence" value="ECO:0007669"/>
    <property type="project" value="InterPro"/>
</dbReference>
<dbReference type="RefSeq" id="WP_073629107.1">
    <property type="nucleotide sequence ID" value="NZ_FRXO01000004.1"/>
</dbReference>
<gene>
    <name evidence="8" type="ORF">SAMN02745172_02525</name>
</gene>
<dbReference type="InterPro" id="IPR004399">
    <property type="entry name" value="HMP/HMP-P_kinase_dom"/>
</dbReference>
<evidence type="ECO:0000256" key="6">
    <source>
        <dbReference type="ARBA" id="ARBA00022840"/>
    </source>
</evidence>
<dbReference type="OrthoDB" id="9810880at2"/>
<evidence type="ECO:0000256" key="5">
    <source>
        <dbReference type="ARBA" id="ARBA00022777"/>
    </source>
</evidence>
<dbReference type="GO" id="GO:0005829">
    <property type="term" value="C:cytosol"/>
    <property type="evidence" value="ECO:0007669"/>
    <property type="project" value="TreeGrafter"/>
</dbReference>
<feature type="domain" description="Pyridoxamine kinase/Phosphomethylpyrimidine kinase" evidence="7">
    <location>
        <begin position="19"/>
        <end position="267"/>
    </location>
</feature>
<dbReference type="GO" id="GO:0005524">
    <property type="term" value="F:ATP binding"/>
    <property type="evidence" value="ECO:0007669"/>
    <property type="project" value="UniProtKB-KW"/>
</dbReference>
<dbReference type="Pfam" id="PF08543">
    <property type="entry name" value="Phos_pyr_kin"/>
    <property type="match status" value="1"/>
</dbReference>
<accession>A0A1M7ZLW3</accession>
<reference evidence="8 9" key="1">
    <citation type="submission" date="2016-12" db="EMBL/GenBank/DDBJ databases">
        <authorList>
            <person name="Song W.-J."/>
            <person name="Kurnit D.M."/>
        </authorList>
    </citation>
    <scope>NUCLEOTIDE SEQUENCE [LARGE SCALE GENOMIC DNA]</scope>
    <source>
        <strain evidence="8 9">DSM 19599</strain>
    </source>
</reference>
<keyword evidence="5 8" id="KW-0418">Kinase</keyword>